<evidence type="ECO:0000256" key="1">
    <source>
        <dbReference type="SAM" id="MobiDB-lite"/>
    </source>
</evidence>
<gene>
    <name evidence="3" type="ORF">LSALG_LOCUS6560</name>
</gene>
<evidence type="ECO:0000313" key="3">
    <source>
        <dbReference type="EMBL" id="CAI9265985.1"/>
    </source>
</evidence>
<dbReference type="EMBL" id="OX465086">
    <property type="protein sequence ID" value="CAI9265985.1"/>
    <property type="molecule type" value="Genomic_DNA"/>
</dbReference>
<sequence length="137" mass="15487">MSRSRKRTAADRGKAPARNQNDAPDIPTFQDAKAAKNYMKSLPRNVSSTKFMCKPTLISLGVLEGFTQLFRNIGRETLLNLMAHTHELPTREFLADCGLDKEKKKSRIPTSGGPKVYWFCNNKRHIGLAFVEHIHGF</sequence>
<dbReference type="AlphaFoldDB" id="A0AA35V6Z3"/>
<keyword evidence="4" id="KW-1185">Reference proteome</keyword>
<feature type="region of interest" description="Disordered" evidence="1">
    <location>
        <begin position="1"/>
        <end position="27"/>
    </location>
</feature>
<organism evidence="3 4">
    <name type="scientific">Lactuca saligna</name>
    <name type="common">Willowleaf lettuce</name>
    <dbReference type="NCBI Taxonomy" id="75948"/>
    <lineage>
        <taxon>Eukaryota</taxon>
        <taxon>Viridiplantae</taxon>
        <taxon>Streptophyta</taxon>
        <taxon>Embryophyta</taxon>
        <taxon>Tracheophyta</taxon>
        <taxon>Spermatophyta</taxon>
        <taxon>Magnoliopsida</taxon>
        <taxon>eudicotyledons</taxon>
        <taxon>Gunneridae</taxon>
        <taxon>Pentapetalae</taxon>
        <taxon>asterids</taxon>
        <taxon>campanulids</taxon>
        <taxon>Asterales</taxon>
        <taxon>Asteraceae</taxon>
        <taxon>Cichorioideae</taxon>
        <taxon>Cichorieae</taxon>
        <taxon>Lactucinae</taxon>
        <taxon>Lactuca</taxon>
    </lineage>
</organism>
<proteinExistence type="predicted"/>
<dbReference type="InterPro" id="IPR004312">
    <property type="entry name" value="ATHILA_Orf1_C"/>
</dbReference>
<accession>A0AA35V6Z3</accession>
<dbReference type="Pfam" id="PF03078">
    <property type="entry name" value="ATHILA"/>
    <property type="match status" value="1"/>
</dbReference>
<name>A0AA35V6Z3_LACSI</name>
<feature type="domain" description="Arabidopsis retrotransposon Orf1 C-terminal" evidence="2">
    <location>
        <begin position="31"/>
        <end position="99"/>
    </location>
</feature>
<protein>
    <recommendedName>
        <fullName evidence="2">Arabidopsis retrotransposon Orf1 C-terminal domain-containing protein</fullName>
    </recommendedName>
</protein>
<evidence type="ECO:0000313" key="4">
    <source>
        <dbReference type="Proteomes" id="UP001177003"/>
    </source>
</evidence>
<reference evidence="3" key="1">
    <citation type="submission" date="2023-04" db="EMBL/GenBank/DDBJ databases">
        <authorList>
            <person name="Vijverberg K."/>
            <person name="Xiong W."/>
            <person name="Schranz E."/>
        </authorList>
    </citation>
    <scope>NUCLEOTIDE SEQUENCE</scope>
</reference>
<evidence type="ECO:0000259" key="2">
    <source>
        <dbReference type="Pfam" id="PF03078"/>
    </source>
</evidence>
<dbReference type="Proteomes" id="UP001177003">
    <property type="component" value="Chromosome 0"/>
</dbReference>